<dbReference type="GO" id="GO:0015934">
    <property type="term" value="C:large ribosomal subunit"/>
    <property type="evidence" value="ECO:0007669"/>
    <property type="project" value="InterPro"/>
</dbReference>
<dbReference type="AlphaFoldDB" id="A0A7C4XHV0"/>
<organism evidence="6">
    <name type="scientific">candidate division WWE3 bacterium</name>
    <dbReference type="NCBI Taxonomy" id="2053526"/>
    <lineage>
        <taxon>Bacteria</taxon>
        <taxon>Katanobacteria</taxon>
    </lineage>
</organism>
<gene>
    <name evidence="5 6" type="primary">rpmF</name>
    <name evidence="6" type="ORF">ENR63_03475</name>
</gene>
<evidence type="ECO:0000256" key="2">
    <source>
        <dbReference type="ARBA" id="ARBA00022980"/>
    </source>
</evidence>
<keyword evidence="3 5" id="KW-0687">Ribonucleoprotein</keyword>
<dbReference type="Pfam" id="PF01783">
    <property type="entry name" value="Ribosomal_L32p"/>
    <property type="match status" value="1"/>
</dbReference>
<reference evidence="6" key="1">
    <citation type="journal article" date="2020" name="mSystems">
        <title>Genome- and Community-Level Interaction Insights into Carbon Utilization and Element Cycling Functions of Hydrothermarchaeota in Hydrothermal Sediment.</title>
        <authorList>
            <person name="Zhou Z."/>
            <person name="Liu Y."/>
            <person name="Xu W."/>
            <person name="Pan J."/>
            <person name="Luo Z.H."/>
            <person name="Li M."/>
        </authorList>
    </citation>
    <scope>NUCLEOTIDE SEQUENCE [LARGE SCALE GENOMIC DNA]</scope>
    <source>
        <strain evidence="6">SpSt-417</strain>
    </source>
</reference>
<dbReference type="GO" id="GO:0006412">
    <property type="term" value="P:translation"/>
    <property type="evidence" value="ECO:0007669"/>
    <property type="project" value="UniProtKB-UniRule"/>
</dbReference>
<keyword evidence="2 5" id="KW-0689">Ribosomal protein</keyword>
<dbReference type="EMBL" id="DSRT01000187">
    <property type="protein sequence ID" value="HGW29955.1"/>
    <property type="molecule type" value="Genomic_DNA"/>
</dbReference>
<evidence type="ECO:0000256" key="3">
    <source>
        <dbReference type="ARBA" id="ARBA00023274"/>
    </source>
</evidence>
<evidence type="ECO:0000256" key="4">
    <source>
        <dbReference type="ARBA" id="ARBA00035178"/>
    </source>
</evidence>
<name>A0A7C4XHV0_UNCKA</name>
<comment type="similarity">
    <text evidence="1 5">Belongs to the bacterial ribosomal protein bL32 family.</text>
</comment>
<dbReference type="HAMAP" id="MF_00340">
    <property type="entry name" value="Ribosomal_bL32"/>
    <property type="match status" value="1"/>
</dbReference>
<dbReference type="GO" id="GO:0003735">
    <property type="term" value="F:structural constituent of ribosome"/>
    <property type="evidence" value="ECO:0007669"/>
    <property type="project" value="InterPro"/>
</dbReference>
<proteinExistence type="inferred from homology"/>
<comment type="caution">
    <text evidence="6">The sequence shown here is derived from an EMBL/GenBank/DDBJ whole genome shotgun (WGS) entry which is preliminary data.</text>
</comment>
<dbReference type="InterPro" id="IPR002677">
    <property type="entry name" value="Ribosomal_bL32"/>
</dbReference>
<protein>
    <recommendedName>
        <fullName evidence="4 5">Large ribosomal subunit protein bL32</fullName>
    </recommendedName>
</protein>
<evidence type="ECO:0000256" key="1">
    <source>
        <dbReference type="ARBA" id="ARBA00008560"/>
    </source>
</evidence>
<sequence>MPKPKKKHSKRRTAIQRSARYSREVVHTIKCKSCGAQKLPHVVCQECGSEK</sequence>
<dbReference type="InterPro" id="IPR011332">
    <property type="entry name" value="Ribosomal_zn-bd"/>
</dbReference>
<evidence type="ECO:0000313" key="6">
    <source>
        <dbReference type="EMBL" id="HGW29955.1"/>
    </source>
</evidence>
<evidence type="ECO:0000256" key="5">
    <source>
        <dbReference type="HAMAP-Rule" id="MF_00340"/>
    </source>
</evidence>
<dbReference type="SUPFAM" id="SSF57829">
    <property type="entry name" value="Zn-binding ribosomal proteins"/>
    <property type="match status" value="1"/>
</dbReference>
<dbReference type="NCBIfam" id="TIGR01031">
    <property type="entry name" value="rpmF_bact"/>
    <property type="match status" value="1"/>
</dbReference>
<accession>A0A7C4XHV0</accession>